<dbReference type="KEGG" id="pmet:G4Y79_15450"/>
<dbReference type="PANTHER" id="PTHR43591:SF24">
    <property type="entry name" value="2-METHOXY-6-POLYPRENYL-1,4-BENZOQUINOL METHYLASE, MITOCHONDRIAL"/>
    <property type="match status" value="1"/>
</dbReference>
<dbReference type="InterPro" id="IPR029063">
    <property type="entry name" value="SAM-dependent_MTases_sf"/>
</dbReference>
<dbReference type="AlphaFoldDB" id="A0A7S8E6C1"/>
<feature type="domain" description="Methyltransferase" evidence="1">
    <location>
        <begin position="58"/>
        <end position="149"/>
    </location>
</feature>
<keyword evidence="2" id="KW-0808">Transferase</keyword>
<dbReference type="RefSeq" id="WP_195169171.1">
    <property type="nucleotide sequence ID" value="NZ_CP062983.1"/>
</dbReference>
<organism evidence="2 3">
    <name type="scientific">Phototrophicus methaneseepsis</name>
    <dbReference type="NCBI Taxonomy" id="2710758"/>
    <lineage>
        <taxon>Bacteria</taxon>
        <taxon>Bacillati</taxon>
        <taxon>Chloroflexota</taxon>
        <taxon>Candidatus Thermofontia</taxon>
        <taxon>Phototrophicales</taxon>
        <taxon>Phototrophicaceae</taxon>
        <taxon>Phototrophicus</taxon>
    </lineage>
</organism>
<dbReference type="PANTHER" id="PTHR43591">
    <property type="entry name" value="METHYLTRANSFERASE"/>
    <property type="match status" value="1"/>
</dbReference>
<gene>
    <name evidence="2" type="ORF">G4Y79_15450</name>
</gene>
<evidence type="ECO:0000313" key="3">
    <source>
        <dbReference type="Proteomes" id="UP000594468"/>
    </source>
</evidence>
<dbReference type="GO" id="GO:0008168">
    <property type="term" value="F:methyltransferase activity"/>
    <property type="evidence" value="ECO:0007669"/>
    <property type="project" value="UniProtKB-KW"/>
</dbReference>
<evidence type="ECO:0000313" key="2">
    <source>
        <dbReference type="EMBL" id="QPC81098.1"/>
    </source>
</evidence>
<dbReference type="CDD" id="cd02440">
    <property type="entry name" value="AdoMet_MTases"/>
    <property type="match status" value="1"/>
</dbReference>
<dbReference type="SUPFAM" id="SSF53335">
    <property type="entry name" value="S-adenosyl-L-methionine-dependent methyltransferases"/>
    <property type="match status" value="1"/>
</dbReference>
<dbReference type="InterPro" id="IPR041698">
    <property type="entry name" value="Methyltransf_25"/>
</dbReference>
<dbReference type="Pfam" id="PF13649">
    <property type="entry name" value="Methyltransf_25"/>
    <property type="match status" value="1"/>
</dbReference>
<reference evidence="2 3" key="1">
    <citation type="submission" date="2020-02" db="EMBL/GenBank/DDBJ databases">
        <authorList>
            <person name="Zheng R.K."/>
            <person name="Sun C.M."/>
        </authorList>
    </citation>
    <scope>NUCLEOTIDE SEQUENCE [LARGE SCALE GENOMIC DNA]</scope>
    <source>
        <strain evidence="3">rifampicinis</strain>
    </source>
</reference>
<dbReference type="EMBL" id="CP062983">
    <property type="protein sequence ID" value="QPC81098.1"/>
    <property type="molecule type" value="Genomic_DNA"/>
</dbReference>
<proteinExistence type="predicted"/>
<protein>
    <submittedName>
        <fullName evidence="2">Class I SAM-dependent methyltransferase</fullName>
    </submittedName>
</protein>
<keyword evidence="3" id="KW-1185">Reference proteome</keyword>
<accession>A0A7S8E6C1</accession>
<name>A0A7S8E6C1_9CHLR</name>
<dbReference type="Proteomes" id="UP000594468">
    <property type="component" value="Chromosome"/>
</dbReference>
<dbReference type="GO" id="GO:0032259">
    <property type="term" value="P:methylation"/>
    <property type="evidence" value="ECO:0007669"/>
    <property type="project" value="UniProtKB-KW"/>
</dbReference>
<dbReference type="Gene3D" id="3.40.50.150">
    <property type="entry name" value="Vaccinia Virus protein VP39"/>
    <property type="match status" value="1"/>
</dbReference>
<keyword evidence="2" id="KW-0489">Methyltransferase</keyword>
<sequence>MMSPASLWWRLVRFGFRLLYNELAFTYDLVSWVVSMGAWRCWQRAALSFLPEVGTGCILEVAHGTGNLHLDLRQAGYDVVGVDFSPYMGQITRRKFAKRGQRAILVQAKAQSLPFENGSMQAIICTFPTSFIFESATLQEFYRVLEPDGRFVIVLNGVFVSGGFIRRALEWAFRVTGQRSEPDTDYAADVRAQLTGYGFEAIRQHDVACPRSVAQIIVVKK</sequence>
<evidence type="ECO:0000259" key="1">
    <source>
        <dbReference type="Pfam" id="PF13649"/>
    </source>
</evidence>